<feature type="compositionally biased region" description="Pro residues" evidence="1">
    <location>
        <begin position="305"/>
        <end position="324"/>
    </location>
</feature>
<feature type="compositionally biased region" description="Polar residues" evidence="1">
    <location>
        <begin position="1"/>
        <end position="41"/>
    </location>
</feature>
<keyword evidence="3" id="KW-1185">Reference proteome</keyword>
<reference evidence="2 3" key="1">
    <citation type="submission" date="2017-03" db="EMBL/GenBank/DDBJ databases">
        <title>WGS assembly of Porphyra umbilicalis.</title>
        <authorList>
            <person name="Brawley S.H."/>
            <person name="Blouin N.A."/>
            <person name="Ficko-Blean E."/>
            <person name="Wheeler G.L."/>
            <person name="Lohr M."/>
            <person name="Goodson H.V."/>
            <person name="Jenkins J.W."/>
            <person name="Blaby-Haas C.E."/>
            <person name="Helliwell K.E."/>
            <person name="Chan C."/>
            <person name="Marriage T."/>
            <person name="Bhattacharya D."/>
            <person name="Klein A.S."/>
            <person name="Badis Y."/>
            <person name="Brodie J."/>
            <person name="Cao Y."/>
            <person name="Collen J."/>
            <person name="Dittami S.M."/>
            <person name="Gachon C.M."/>
            <person name="Green B.R."/>
            <person name="Karpowicz S."/>
            <person name="Kim J.W."/>
            <person name="Kudahl U."/>
            <person name="Lin S."/>
            <person name="Michel G."/>
            <person name="Mittag M."/>
            <person name="Olson B.J."/>
            <person name="Pangilinan J."/>
            <person name="Peng Y."/>
            <person name="Qiu H."/>
            <person name="Shu S."/>
            <person name="Singer J.T."/>
            <person name="Smith A.G."/>
            <person name="Sprecher B.N."/>
            <person name="Wagner V."/>
            <person name="Wang W."/>
            <person name="Wang Z.-Y."/>
            <person name="Yan J."/>
            <person name="Yarish C."/>
            <person name="Zoeuner-Riek S."/>
            <person name="Zhuang Y."/>
            <person name="Zou Y."/>
            <person name="Lindquist E.A."/>
            <person name="Grimwood J."/>
            <person name="Barry K."/>
            <person name="Rokhsar D.S."/>
            <person name="Schmutz J."/>
            <person name="Stiller J.W."/>
            <person name="Grossman A.R."/>
            <person name="Prochnik S.E."/>
        </authorList>
    </citation>
    <scope>NUCLEOTIDE SEQUENCE [LARGE SCALE GENOMIC DNA]</scope>
    <source>
        <strain evidence="2">4086291</strain>
    </source>
</reference>
<dbReference type="Proteomes" id="UP000218209">
    <property type="component" value="Unassembled WGS sequence"/>
</dbReference>
<evidence type="ECO:0000256" key="1">
    <source>
        <dbReference type="SAM" id="MobiDB-lite"/>
    </source>
</evidence>
<feature type="compositionally biased region" description="Low complexity" evidence="1">
    <location>
        <begin position="225"/>
        <end position="241"/>
    </location>
</feature>
<gene>
    <name evidence="2" type="ORF">BU14_0022s0018</name>
</gene>
<feature type="compositionally biased region" description="Basic and acidic residues" evidence="1">
    <location>
        <begin position="375"/>
        <end position="389"/>
    </location>
</feature>
<evidence type="ECO:0000313" key="3">
    <source>
        <dbReference type="Proteomes" id="UP000218209"/>
    </source>
</evidence>
<dbReference type="AlphaFoldDB" id="A0A1X6PKA7"/>
<feature type="compositionally biased region" description="Low complexity" evidence="1">
    <location>
        <begin position="337"/>
        <end position="348"/>
    </location>
</feature>
<dbReference type="EMBL" id="KV918763">
    <property type="protein sequence ID" value="OSX81297.1"/>
    <property type="molecule type" value="Genomic_DNA"/>
</dbReference>
<feature type="region of interest" description="Disordered" evidence="1">
    <location>
        <begin position="1"/>
        <end position="175"/>
    </location>
</feature>
<evidence type="ECO:0000313" key="2">
    <source>
        <dbReference type="EMBL" id="OSX81297.1"/>
    </source>
</evidence>
<accession>A0A1X6PKA7</accession>
<feature type="compositionally biased region" description="Gly residues" evidence="1">
    <location>
        <begin position="161"/>
        <end position="175"/>
    </location>
</feature>
<organism evidence="2 3">
    <name type="scientific">Porphyra umbilicalis</name>
    <name type="common">Purple laver</name>
    <name type="synonym">Red alga</name>
    <dbReference type="NCBI Taxonomy" id="2786"/>
    <lineage>
        <taxon>Eukaryota</taxon>
        <taxon>Rhodophyta</taxon>
        <taxon>Bangiophyceae</taxon>
        <taxon>Bangiales</taxon>
        <taxon>Bangiaceae</taxon>
        <taxon>Porphyra</taxon>
    </lineage>
</organism>
<feature type="compositionally biased region" description="Low complexity" evidence="1">
    <location>
        <begin position="393"/>
        <end position="415"/>
    </location>
</feature>
<proteinExistence type="predicted"/>
<feature type="compositionally biased region" description="Basic residues" evidence="1">
    <location>
        <begin position="436"/>
        <end position="462"/>
    </location>
</feature>
<protein>
    <submittedName>
        <fullName evidence="2">Uncharacterized protein</fullName>
    </submittedName>
</protein>
<sequence length="529" mass="53641">MCSRGSGTRSCSLDTNSQPSMSCRLSDASSLNGNVASQPGVDSTGALPWAPPAQPPPLARGPPPSPGALYPSTAGGRGAPPSPGAPGPPTAGGRGATAPSDAPDLPVAGGRGASTPPGGRAGRRQAGSRRREYPTGVPHGGARREQRVRATGWSRPPPRRVGGGGDVTAGGGSAGTGADVGWAGASRLVADIGAAEGADVVAAAVAAAAAAAADRVRERGEDGEAATGSAAGSVAVGWWAGQRGRSRYPPRGWARPAQAIGSPSSPAARQAQGRRWPTSRRPPPWSPTASRPTRQTRRGWSWSRPPAPPPPPRIAGPQTGPPRGAPASGREQRRWRGCTAGAHGAAAGRGRRRGDESTPEGTPAQRRDARRSRGSPRDGGKEGESDRGGRGGTAPPAAAGAVGGAPAAPQKRGGAPPSPSRRAAARRLGRAGWRGGPRRCRHSGRGGRVRRRHAPRGSHRRLAAMGPRGRGGAGRPGAGLAVDWIPPCLGGGSAQRQPRGRTACRQGRRPGPPSAARRRRRFEPTTYGL</sequence>
<feature type="compositionally biased region" description="Pro residues" evidence="1">
    <location>
        <begin position="80"/>
        <end position="89"/>
    </location>
</feature>
<feature type="compositionally biased region" description="Pro residues" evidence="1">
    <location>
        <begin position="49"/>
        <end position="66"/>
    </location>
</feature>
<feature type="compositionally biased region" description="Gly residues" evidence="1">
    <location>
        <begin position="468"/>
        <end position="477"/>
    </location>
</feature>
<name>A0A1X6PKA7_PORUM</name>
<feature type="region of interest" description="Disordered" evidence="1">
    <location>
        <begin position="209"/>
        <end position="529"/>
    </location>
</feature>